<proteinExistence type="predicted"/>
<evidence type="ECO:0000313" key="2">
    <source>
        <dbReference type="Proteomes" id="UP001220456"/>
    </source>
</evidence>
<evidence type="ECO:0008006" key="3">
    <source>
        <dbReference type="Google" id="ProtNLM"/>
    </source>
</evidence>
<name>A0ABT6CV09_9MICC</name>
<dbReference type="Proteomes" id="UP001220456">
    <property type="component" value="Unassembled WGS sequence"/>
</dbReference>
<gene>
    <name evidence="1" type="ORF">P4U43_08915</name>
</gene>
<evidence type="ECO:0000313" key="1">
    <source>
        <dbReference type="EMBL" id="MDF9277908.1"/>
    </source>
</evidence>
<sequence>MFTMTGCSSESLIGAQPDAPLTHADLDVLQTTAGQEDTISAEADVSYLDENSSRFLAEQDGLLFYAGVETSNAGSNTCLVVVSQGPGQTTGGCDLNIGEEVGASYIAFGVEARLVTDDANLQDYVDNGWSTPHPNLITRNSSS</sequence>
<dbReference type="EMBL" id="JAROKN010000018">
    <property type="protein sequence ID" value="MDF9277908.1"/>
    <property type="molecule type" value="Genomic_DNA"/>
</dbReference>
<reference evidence="1 2" key="1">
    <citation type="journal article" date="2023" name="Int. J. Syst. Evol. Microbiol.">
        <title>Arthrobacter vasquezii sp. nov., isolated from a soil sample from Union Glacier, Antarctica.</title>
        <authorList>
            <person name="Valenzuela-Ibaceta F."/>
            <person name="Carrasco V."/>
            <person name="Lagos-Moraga S."/>
            <person name="Dietz-Vargas C."/>
            <person name="Navarro C.A."/>
            <person name="Perez-Donoso J.M."/>
        </authorList>
    </citation>
    <scope>NUCLEOTIDE SEQUENCE [LARGE SCALE GENOMIC DNA]</scope>
    <source>
        <strain evidence="1 2">EH-1B-1</strain>
    </source>
</reference>
<comment type="caution">
    <text evidence="1">The sequence shown here is derived from an EMBL/GenBank/DDBJ whole genome shotgun (WGS) entry which is preliminary data.</text>
</comment>
<protein>
    <recommendedName>
        <fullName evidence="3">Lipoprotein</fullName>
    </recommendedName>
</protein>
<organism evidence="1 2">
    <name type="scientific">Arthrobacter vasquezii</name>
    <dbReference type="NCBI Taxonomy" id="2977629"/>
    <lineage>
        <taxon>Bacteria</taxon>
        <taxon>Bacillati</taxon>
        <taxon>Actinomycetota</taxon>
        <taxon>Actinomycetes</taxon>
        <taxon>Micrococcales</taxon>
        <taxon>Micrococcaceae</taxon>
        <taxon>Arthrobacter</taxon>
    </lineage>
</organism>
<accession>A0ABT6CV09</accession>
<dbReference type="RefSeq" id="WP_277358412.1">
    <property type="nucleotide sequence ID" value="NZ_JAROKN010000018.1"/>
</dbReference>
<keyword evidence="2" id="KW-1185">Reference proteome</keyword>